<keyword evidence="2" id="KW-1185">Reference proteome</keyword>
<sequence>MHKDLLSFSVEQLLDSFIIPVKENAFKKNSGFTYQLIRLDDK</sequence>
<proteinExistence type="predicted"/>
<dbReference type="AlphaFoldDB" id="I3U227"/>
<dbReference type="KEGG" id="efu:HMPREF0351_11441"/>
<protein>
    <recommendedName>
        <fullName evidence="3">Transposase</fullName>
    </recommendedName>
</protein>
<organism evidence="1 2">
    <name type="scientific">Enterococcus faecium (strain ATCC BAA-472 / TX0016 / DO)</name>
    <dbReference type="NCBI Taxonomy" id="333849"/>
    <lineage>
        <taxon>Bacteria</taxon>
        <taxon>Bacillati</taxon>
        <taxon>Bacillota</taxon>
        <taxon>Bacilli</taxon>
        <taxon>Lactobacillales</taxon>
        <taxon>Enterococcaceae</taxon>
        <taxon>Enterococcus</taxon>
    </lineage>
</organism>
<gene>
    <name evidence="1" type="ORF">HMPREF0351_11441</name>
</gene>
<dbReference type="HOGENOM" id="CLU_3250995_0_0_9"/>
<name>I3U227_ENTFD</name>
<accession>I3U227</accession>
<evidence type="ECO:0000313" key="2">
    <source>
        <dbReference type="Proteomes" id="UP000005269"/>
    </source>
</evidence>
<reference evidence="1 2" key="1">
    <citation type="journal article" date="2012" name="BMC Microbiol.">
        <title>Complete genome sequence of Enterococcus faecium strain TX16 and comparative genomic analysis of Enterococcus faecium genomes.</title>
        <authorList>
            <person name="Qin X."/>
            <person name="Galloway-Pena J.R."/>
            <person name="Sillanpaa J."/>
            <person name="Hyeob Roh J."/>
            <person name="Nallapareddy S.R."/>
            <person name="Chowdhury S."/>
            <person name="Bourgogne A."/>
            <person name="Choudhury T."/>
            <person name="Munzy D.M."/>
            <person name="Buhay C.J."/>
            <person name="Ding Y."/>
            <person name="Dugan-Rocha S."/>
            <person name="Liu W."/>
            <person name="Kovar C."/>
            <person name="Sodergren E."/>
            <person name="Highlander S."/>
            <person name="Petrosino J.F."/>
            <person name="Worley K.C."/>
            <person name="Gibbs R.A."/>
            <person name="Weinstock G.M."/>
            <person name="Murray B.E."/>
        </authorList>
    </citation>
    <scope>NUCLEOTIDE SEQUENCE [LARGE SCALE GENOMIC DNA]</scope>
    <source>
        <strain evidence="2">ATCC BAA-472 / TX0016 / DO</strain>
    </source>
</reference>
<evidence type="ECO:0008006" key="3">
    <source>
        <dbReference type="Google" id="ProtNLM"/>
    </source>
</evidence>
<dbReference type="EMBL" id="CP003583">
    <property type="protein sequence ID" value="AFK59065.1"/>
    <property type="molecule type" value="Genomic_DNA"/>
</dbReference>
<dbReference type="Proteomes" id="UP000005269">
    <property type="component" value="Chromosome"/>
</dbReference>
<evidence type="ECO:0000313" key="1">
    <source>
        <dbReference type="EMBL" id="AFK59065.1"/>
    </source>
</evidence>